<keyword evidence="2" id="KW-1185">Reference proteome</keyword>
<dbReference type="Proteomes" id="UP000056905">
    <property type="component" value="Chromosome"/>
</dbReference>
<gene>
    <name evidence="1" type="ORF">AQ619_07020</name>
</gene>
<dbReference type="AlphaFoldDB" id="A0A0P0NZF5"/>
<sequence>MLDGLAPLQLLKEPSGRPGVAAALRQQFENLAFIVDRAPESHVSAVDPADHFVQMPAWRRGRAQLLQESGDGRSELLVLSY</sequence>
<evidence type="ECO:0000313" key="1">
    <source>
        <dbReference type="EMBL" id="ALL13120.1"/>
    </source>
</evidence>
<evidence type="ECO:0000313" key="2">
    <source>
        <dbReference type="Proteomes" id="UP000056905"/>
    </source>
</evidence>
<organism evidence="1 2">
    <name type="scientific">Caulobacter henricii</name>
    <dbReference type="NCBI Taxonomy" id="69395"/>
    <lineage>
        <taxon>Bacteria</taxon>
        <taxon>Pseudomonadati</taxon>
        <taxon>Pseudomonadota</taxon>
        <taxon>Alphaproteobacteria</taxon>
        <taxon>Caulobacterales</taxon>
        <taxon>Caulobacteraceae</taxon>
        <taxon>Caulobacter</taxon>
    </lineage>
</organism>
<dbReference type="EMBL" id="CP013002">
    <property type="protein sequence ID" value="ALL13120.1"/>
    <property type="molecule type" value="Genomic_DNA"/>
</dbReference>
<accession>A0A0P0NZF5</accession>
<name>A0A0P0NZF5_9CAUL</name>
<protein>
    <submittedName>
        <fullName evidence="1">Uncharacterized protein</fullName>
    </submittedName>
</protein>
<dbReference type="KEGG" id="chq:AQ619_07020"/>
<reference evidence="1 2" key="1">
    <citation type="submission" date="2015-10" db="EMBL/GenBank/DDBJ databases">
        <title>Conservation of the essential genome among Caulobacter and Brevundimonas species.</title>
        <authorList>
            <person name="Scott D."/>
            <person name="Ely B."/>
        </authorList>
    </citation>
    <scope>NUCLEOTIDE SEQUENCE [LARGE SCALE GENOMIC DNA]</scope>
    <source>
        <strain evidence="1 2">CB4</strain>
    </source>
</reference>
<proteinExistence type="predicted"/>